<gene>
    <name evidence="2" type="ORF">LECACI_7A007699</name>
</gene>
<dbReference type="AlphaFoldDB" id="A0AAI9EC27"/>
<evidence type="ECO:0000313" key="3">
    <source>
        <dbReference type="Proteomes" id="UP001296104"/>
    </source>
</evidence>
<feature type="chain" id="PRO_5042495199" evidence="1">
    <location>
        <begin position="17"/>
        <end position="102"/>
    </location>
</feature>
<dbReference type="Proteomes" id="UP001296104">
    <property type="component" value="Unassembled WGS sequence"/>
</dbReference>
<name>A0AAI9EC27_9PEZI</name>
<sequence length="102" mass="11047">MVAIKNIILLATSATAAVLRRDTATIDADLPTMNSETTFWTQKVNPYNGGSFIAAFSVQKVESQIDNDIKSAIDDANNSNGVSDNDAQSIIDHPFVCIRPYV</sequence>
<organism evidence="2 3">
    <name type="scientific">Lecanosticta acicola</name>
    <dbReference type="NCBI Taxonomy" id="111012"/>
    <lineage>
        <taxon>Eukaryota</taxon>
        <taxon>Fungi</taxon>
        <taxon>Dikarya</taxon>
        <taxon>Ascomycota</taxon>
        <taxon>Pezizomycotina</taxon>
        <taxon>Dothideomycetes</taxon>
        <taxon>Dothideomycetidae</taxon>
        <taxon>Mycosphaerellales</taxon>
        <taxon>Mycosphaerellaceae</taxon>
        <taxon>Lecanosticta</taxon>
    </lineage>
</organism>
<proteinExistence type="predicted"/>
<feature type="signal peptide" evidence="1">
    <location>
        <begin position="1"/>
        <end position="16"/>
    </location>
</feature>
<evidence type="ECO:0000313" key="2">
    <source>
        <dbReference type="EMBL" id="CAK4032541.1"/>
    </source>
</evidence>
<reference evidence="2" key="1">
    <citation type="submission" date="2023-11" db="EMBL/GenBank/DDBJ databases">
        <authorList>
            <person name="Alioto T."/>
            <person name="Alioto T."/>
            <person name="Gomez Garrido J."/>
        </authorList>
    </citation>
    <scope>NUCLEOTIDE SEQUENCE</scope>
</reference>
<comment type="caution">
    <text evidence="2">The sequence shown here is derived from an EMBL/GenBank/DDBJ whole genome shotgun (WGS) entry which is preliminary data.</text>
</comment>
<keyword evidence="3" id="KW-1185">Reference proteome</keyword>
<protein>
    <submittedName>
        <fullName evidence="2">Uncharacterized protein</fullName>
    </submittedName>
</protein>
<dbReference type="EMBL" id="CAVMBE010000065">
    <property type="protein sequence ID" value="CAK4032541.1"/>
    <property type="molecule type" value="Genomic_DNA"/>
</dbReference>
<keyword evidence="1" id="KW-0732">Signal</keyword>
<accession>A0AAI9EC27</accession>
<evidence type="ECO:0000256" key="1">
    <source>
        <dbReference type="SAM" id="SignalP"/>
    </source>
</evidence>